<dbReference type="PANTHER" id="PTHR30592">
    <property type="entry name" value="FORMATE DEHYDROGENASE"/>
    <property type="match status" value="1"/>
</dbReference>
<evidence type="ECO:0000256" key="3">
    <source>
        <dbReference type="HAMAP-Rule" id="MF_00187"/>
    </source>
</evidence>
<dbReference type="OrthoDB" id="9782042at2"/>
<evidence type="ECO:0000313" key="5">
    <source>
        <dbReference type="Proteomes" id="UP000316778"/>
    </source>
</evidence>
<keyword evidence="1 3" id="KW-0963">Cytoplasm</keyword>
<evidence type="ECO:0000256" key="2">
    <source>
        <dbReference type="ARBA" id="ARBA00023150"/>
    </source>
</evidence>
<comment type="similarity">
    <text evidence="3">Belongs to the FdhD family.</text>
</comment>
<dbReference type="GO" id="GO:0016783">
    <property type="term" value="F:sulfurtransferase activity"/>
    <property type="evidence" value="ECO:0007669"/>
    <property type="project" value="InterPro"/>
</dbReference>
<protein>
    <recommendedName>
        <fullName evidence="3">Sulfur carrier protein FdhD</fullName>
    </recommendedName>
</protein>
<dbReference type="NCBIfam" id="TIGR00129">
    <property type="entry name" value="fdhD_narQ"/>
    <property type="match status" value="1"/>
</dbReference>
<comment type="function">
    <text evidence="3">Required for formate dehydrogenase (FDH) activity. Acts as a sulfur carrier protein that transfers sulfur from IscS to the molybdenum cofactor prior to its insertion into FDH.</text>
</comment>
<dbReference type="GO" id="GO:0005737">
    <property type="term" value="C:cytoplasm"/>
    <property type="evidence" value="ECO:0007669"/>
    <property type="project" value="UniProtKB-SubCell"/>
</dbReference>
<reference evidence="4 5" key="1">
    <citation type="journal article" date="2013" name="Stand. Genomic Sci.">
        <title>Genomic Encyclopedia of Type Strains, Phase I: The one thousand microbial genomes (KMG-I) project.</title>
        <authorList>
            <person name="Kyrpides N.C."/>
            <person name="Woyke T."/>
            <person name="Eisen J.A."/>
            <person name="Garrity G."/>
            <person name="Lilburn T.G."/>
            <person name="Beck B.J."/>
            <person name="Whitman W.B."/>
            <person name="Hugenholtz P."/>
            <person name="Klenk H.P."/>
        </authorList>
    </citation>
    <scope>NUCLEOTIDE SEQUENCE [LARGE SCALE GENOMIC DNA]</scope>
    <source>
        <strain evidence="4 5">DSM 13484</strain>
    </source>
</reference>
<gene>
    <name evidence="3" type="primary">fdhD</name>
    <name evidence="4" type="ORF">LX66_3706</name>
</gene>
<dbReference type="SUPFAM" id="SSF53927">
    <property type="entry name" value="Cytidine deaminase-like"/>
    <property type="match status" value="1"/>
</dbReference>
<comment type="caution">
    <text evidence="4">The sequence shown here is derived from an EMBL/GenBank/DDBJ whole genome shotgun (WGS) entry which is preliminary data.</text>
</comment>
<dbReference type="Pfam" id="PF02634">
    <property type="entry name" value="FdhD-NarQ"/>
    <property type="match status" value="1"/>
</dbReference>
<dbReference type="GO" id="GO:0097163">
    <property type="term" value="F:sulfur carrier activity"/>
    <property type="evidence" value="ECO:0007669"/>
    <property type="project" value="UniProtKB-UniRule"/>
</dbReference>
<feature type="binding site" evidence="3">
    <location>
        <begin position="260"/>
        <end position="265"/>
    </location>
    <ligand>
        <name>Mo-bis(molybdopterin guanine dinucleotide)</name>
        <dbReference type="ChEBI" id="CHEBI:60539"/>
    </ligand>
</feature>
<dbReference type="InterPro" id="IPR003786">
    <property type="entry name" value="FdhD"/>
</dbReference>
<sequence>MSNPAILYTRITKVDHAQMTEAEDALAAEEPLEIRLLHGPAHNRRQQRVTVTMRTPGDDRELATGFLFTEGMIRSAADIADIRTPDNDSNLLQVSLREHVQPVLPPVQRNFYANSGCGVCGKASTADIFTPVRQRPASSVFTFPAARLLELPGILRQQQSLFENTGGLHAAALFDADGQLLLLREDIGRHNAVDKVIGAALATAGGTHLPGCLLLLSGRAGFELIQKAAMAAIPMVAAVGAPSGMAVKMAQEWDITLIGFLRQQRCNIYTNAERLTLNA</sequence>
<dbReference type="PANTHER" id="PTHR30592:SF1">
    <property type="entry name" value="SULFUR CARRIER PROTEIN FDHD"/>
    <property type="match status" value="1"/>
</dbReference>
<dbReference type="RefSeq" id="WP_145716264.1">
    <property type="nucleotide sequence ID" value="NZ_BAAAFY010000005.1"/>
</dbReference>
<dbReference type="AlphaFoldDB" id="A0A562SYP9"/>
<dbReference type="NCBIfam" id="NF001943">
    <property type="entry name" value="PRK00724.1-2"/>
    <property type="match status" value="1"/>
</dbReference>
<evidence type="ECO:0000313" key="4">
    <source>
        <dbReference type="EMBL" id="TWI86449.1"/>
    </source>
</evidence>
<dbReference type="InterPro" id="IPR016193">
    <property type="entry name" value="Cytidine_deaminase-like"/>
</dbReference>
<keyword evidence="2 3" id="KW-0501">Molybdenum cofactor biosynthesis</keyword>
<evidence type="ECO:0000256" key="1">
    <source>
        <dbReference type="ARBA" id="ARBA00022490"/>
    </source>
</evidence>
<dbReference type="EMBL" id="VLLG01000004">
    <property type="protein sequence ID" value="TWI86449.1"/>
    <property type="molecule type" value="Genomic_DNA"/>
</dbReference>
<dbReference type="Gene3D" id="3.40.140.10">
    <property type="entry name" value="Cytidine Deaminase, domain 2"/>
    <property type="match status" value="1"/>
</dbReference>
<name>A0A562SYP9_CHIJA</name>
<dbReference type="PIRSF" id="PIRSF015626">
    <property type="entry name" value="FdhD"/>
    <property type="match status" value="1"/>
</dbReference>
<proteinExistence type="inferred from homology"/>
<dbReference type="Proteomes" id="UP000316778">
    <property type="component" value="Unassembled WGS sequence"/>
</dbReference>
<comment type="subcellular location">
    <subcellularLocation>
        <location evidence="3">Cytoplasm</location>
    </subcellularLocation>
</comment>
<keyword evidence="5" id="KW-1185">Reference proteome</keyword>
<dbReference type="GO" id="GO:0006777">
    <property type="term" value="P:Mo-molybdopterin cofactor biosynthetic process"/>
    <property type="evidence" value="ECO:0007669"/>
    <property type="project" value="UniProtKB-UniRule"/>
</dbReference>
<feature type="active site" description="Cysteine persulfide intermediate" evidence="3">
    <location>
        <position position="117"/>
    </location>
</feature>
<organism evidence="4 5">
    <name type="scientific">Chitinophaga japonensis</name>
    <name type="common">Flexibacter japonensis</name>
    <dbReference type="NCBI Taxonomy" id="104662"/>
    <lineage>
        <taxon>Bacteria</taxon>
        <taxon>Pseudomonadati</taxon>
        <taxon>Bacteroidota</taxon>
        <taxon>Chitinophagia</taxon>
        <taxon>Chitinophagales</taxon>
        <taxon>Chitinophagaceae</taxon>
        <taxon>Chitinophaga</taxon>
    </lineage>
</organism>
<dbReference type="HAMAP" id="MF_00187">
    <property type="entry name" value="FdhD"/>
    <property type="match status" value="1"/>
</dbReference>
<dbReference type="Gene3D" id="3.10.20.10">
    <property type="match status" value="1"/>
</dbReference>
<accession>A0A562SYP9</accession>